<dbReference type="Pfam" id="PF22486">
    <property type="entry name" value="MATH_2"/>
    <property type="match status" value="1"/>
</dbReference>
<protein>
    <recommendedName>
        <fullName evidence="7">BTB domain-containing protein</fullName>
    </recommendedName>
</protein>
<evidence type="ECO:0008006" key="7">
    <source>
        <dbReference type="Google" id="ProtNLM"/>
    </source>
</evidence>
<dbReference type="InterPro" id="IPR000210">
    <property type="entry name" value="BTB/POZ_dom"/>
</dbReference>
<evidence type="ECO:0000259" key="3">
    <source>
        <dbReference type="PROSITE" id="PS50097"/>
    </source>
</evidence>
<evidence type="ECO:0000313" key="5">
    <source>
        <dbReference type="EMBL" id="CAL4991299.1"/>
    </source>
</evidence>
<dbReference type="InterPro" id="IPR056423">
    <property type="entry name" value="BACK_BPM_SPOP"/>
</dbReference>
<evidence type="ECO:0000256" key="1">
    <source>
        <dbReference type="ARBA" id="ARBA00004906"/>
    </source>
</evidence>
<organism evidence="5 6">
    <name type="scientific">Urochloa decumbens</name>
    <dbReference type="NCBI Taxonomy" id="240449"/>
    <lineage>
        <taxon>Eukaryota</taxon>
        <taxon>Viridiplantae</taxon>
        <taxon>Streptophyta</taxon>
        <taxon>Embryophyta</taxon>
        <taxon>Tracheophyta</taxon>
        <taxon>Spermatophyta</taxon>
        <taxon>Magnoliopsida</taxon>
        <taxon>Liliopsida</taxon>
        <taxon>Poales</taxon>
        <taxon>Poaceae</taxon>
        <taxon>PACMAD clade</taxon>
        <taxon>Panicoideae</taxon>
        <taxon>Panicodae</taxon>
        <taxon>Paniceae</taxon>
        <taxon>Melinidinae</taxon>
        <taxon>Urochloa</taxon>
    </lineage>
</organism>
<dbReference type="PANTHER" id="PTHR26379:SF457">
    <property type="entry name" value="BTB DOMAIN-CONTAINING PROTEIN"/>
    <property type="match status" value="1"/>
</dbReference>
<keyword evidence="6" id="KW-1185">Reference proteome</keyword>
<evidence type="ECO:0000256" key="2">
    <source>
        <dbReference type="ARBA" id="ARBA00010846"/>
    </source>
</evidence>
<dbReference type="AlphaFoldDB" id="A0ABC9B1D6"/>
<dbReference type="Gene3D" id="1.25.40.420">
    <property type="match status" value="1"/>
</dbReference>
<dbReference type="PROSITE" id="PS50097">
    <property type="entry name" value="BTB"/>
    <property type="match status" value="1"/>
</dbReference>
<dbReference type="SUPFAM" id="SSF54695">
    <property type="entry name" value="POZ domain"/>
    <property type="match status" value="1"/>
</dbReference>
<dbReference type="Pfam" id="PF00651">
    <property type="entry name" value="BTB"/>
    <property type="match status" value="1"/>
</dbReference>
<name>A0ABC9B1D6_9POAL</name>
<reference evidence="5 6" key="2">
    <citation type="submission" date="2024-10" db="EMBL/GenBank/DDBJ databases">
        <authorList>
            <person name="Ryan C."/>
        </authorList>
    </citation>
    <scope>NUCLEOTIDE SEQUENCE [LARGE SCALE GENOMIC DNA]</scope>
</reference>
<accession>A0ABC9B1D6</accession>
<proteinExistence type="inferred from homology"/>
<dbReference type="Gene3D" id="2.60.210.10">
    <property type="entry name" value="Apoptosis, Tumor Necrosis Factor Receptor Associated Protein 2, Chain A"/>
    <property type="match status" value="1"/>
</dbReference>
<evidence type="ECO:0000259" key="4">
    <source>
        <dbReference type="PROSITE" id="PS50144"/>
    </source>
</evidence>
<evidence type="ECO:0000313" key="6">
    <source>
        <dbReference type="Proteomes" id="UP001497457"/>
    </source>
</evidence>
<reference evidence="6" key="1">
    <citation type="submission" date="2024-06" db="EMBL/GenBank/DDBJ databases">
        <authorList>
            <person name="Ryan C."/>
        </authorList>
    </citation>
    <scope>NUCLEOTIDE SEQUENCE [LARGE SCALE GENOMIC DNA]</scope>
</reference>
<sequence>MTFFSAPPAGGSIAPAASSAMVVREVTGSHVITIDGYSQTKELRYAEFFSHTFMAAGHRWCLINAPPTRRKHNTPDVKARFTISLLDWFGQAVPSYTCVSRWAHRFTPKGEHKGFPKFIKKEALEHSTYLSGNDRFRVRCSITVLTETTVPPPARPVVVVPKLDDIAVSKKEAKKEEEDAASERFVVVPPPDMHQHLAHLLSGGEGADVTLEVDGDMFMAHRSILAARSPVFKAELLNPIEEEISTTSCVLIKDIEARVFKALLHFIYTDSLPEIDKSETMVMAQRLLVAADRYSLERLKLICEDKLCSYIGTTSVGTILALAEQHSCDGLKNACLKFLMSGSNLKAAIATDGFDDLANSCPSVLKVLLSKVVL</sequence>
<dbReference type="InterPro" id="IPR011333">
    <property type="entry name" value="SKP1/BTB/POZ_sf"/>
</dbReference>
<dbReference type="SUPFAM" id="SSF49599">
    <property type="entry name" value="TRAF domain-like"/>
    <property type="match status" value="1"/>
</dbReference>
<comment type="similarity">
    <text evidence="2">Belongs to the Tdpoz family.</text>
</comment>
<dbReference type="Gene3D" id="3.30.710.10">
    <property type="entry name" value="Potassium Channel Kv1.1, Chain A"/>
    <property type="match status" value="1"/>
</dbReference>
<dbReference type="Proteomes" id="UP001497457">
    <property type="component" value="Chromosome 24b"/>
</dbReference>
<dbReference type="PROSITE" id="PS50144">
    <property type="entry name" value="MATH"/>
    <property type="match status" value="1"/>
</dbReference>
<feature type="domain" description="BTB" evidence="3">
    <location>
        <begin position="207"/>
        <end position="276"/>
    </location>
</feature>
<dbReference type="InterPro" id="IPR008974">
    <property type="entry name" value="TRAF-like"/>
</dbReference>
<dbReference type="Pfam" id="PF24570">
    <property type="entry name" value="BACK_BPM_SPOP"/>
    <property type="match status" value="1"/>
</dbReference>
<gene>
    <name evidence="5" type="ORF">URODEC1_LOCUS60606</name>
</gene>
<dbReference type="SMART" id="SM00225">
    <property type="entry name" value="BTB"/>
    <property type="match status" value="1"/>
</dbReference>
<comment type="pathway">
    <text evidence="1">Protein modification; protein ubiquitination.</text>
</comment>
<dbReference type="CDD" id="cd00121">
    <property type="entry name" value="MATH"/>
    <property type="match status" value="1"/>
</dbReference>
<dbReference type="InterPro" id="IPR045005">
    <property type="entry name" value="BPM1-6"/>
</dbReference>
<dbReference type="InterPro" id="IPR002083">
    <property type="entry name" value="MATH/TRAF_dom"/>
</dbReference>
<dbReference type="PANTHER" id="PTHR26379">
    <property type="entry name" value="BTB/POZ AND MATH DOMAIN-CONTAINING PROTEIN 1"/>
    <property type="match status" value="1"/>
</dbReference>
<dbReference type="CDD" id="cd18280">
    <property type="entry name" value="BTB_POZ_BPM_plant"/>
    <property type="match status" value="1"/>
</dbReference>
<dbReference type="EMBL" id="OZ075134">
    <property type="protein sequence ID" value="CAL4991299.1"/>
    <property type="molecule type" value="Genomic_DNA"/>
</dbReference>
<feature type="domain" description="MATH" evidence="4">
    <location>
        <begin position="27"/>
        <end position="142"/>
    </location>
</feature>